<dbReference type="OrthoDB" id="5848156at2759"/>
<dbReference type="Proteomes" id="UP000053660">
    <property type="component" value="Unassembled WGS sequence"/>
</dbReference>
<dbReference type="AlphaFoldDB" id="A0A0B1T644"/>
<protein>
    <submittedName>
        <fullName evidence="2">Uncharacterized protein</fullName>
    </submittedName>
</protein>
<reference evidence="2 3" key="1">
    <citation type="submission" date="2014-03" db="EMBL/GenBank/DDBJ databases">
        <title>Draft genome of the hookworm Oesophagostomum dentatum.</title>
        <authorList>
            <person name="Mitreva M."/>
        </authorList>
    </citation>
    <scope>NUCLEOTIDE SEQUENCE [LARGE SCALE GENOMIC DNA]</scope>
    <source>
        <strain evidence="2 3">OD-Hann</strain>
    </source>
</reference>
<sequence>SCSSTTLHHPIQQEEVRTPHDIYREIVVECEQIERSGTSSPLSDFEASPTSPNRHLTSTPPQIPTASTSPLPFPMSPFMPEQTDYSHMLANGHFAGTAGLAPPPYSLMPTPVEDFPESLLHQPLEQAMLIPQQIKQDDSLVLEKIYQETKWRGSKLAEPPGIISCGIFFMNHMQYC</sequence>
<evidence type="ECO:0000313" key="2">
    <source>
        <dbReference type="EMBL" id="KHJ92684.1"/>
    </source>
</evidence>
<feature type="non-terminal residue" evidence="2">
    <location>
        <position position="1"/>
    </location>
</feature>
<evidence type="ECO:0000313" key="3">
    <source>
        <dbReference type="Proteomes" id="UP000053660"/>
    </source>
</evidence>
<dbReference type="EMBL" id="KN551204">
    <property type="protein sequence ID" value="KHJ92684.1"/>
    <property type="molecule type" value="Genomic_DNA"/>
</dbReference>
<accession>A0A0B1T644</accession>
<keyword evidence="3" id="KW-1185">Reference proteome</keyword>
<gene>
    <name evidence="2" type="ORF">OESDEN_07423</name>
</gene>
<feature type="compositionally biased region" description="Polar residues" evidence="1">
    <location>
        <begin position="35"/>
        <end position="67"/>
    </location>
</feature>
<name>A0A0B1T644_OESDE</name>
<organism evidence="2 3">
    <name type="scientific">Oesophagostomum dentatum</name>
    <name type="common">Nodular worm</name>
    <dbReference type="NCBI Taxonomy" id="61180"/>
    <lineage>
        <taxon>Eukaryota</taxon>
        <taxon>Metazoa</taxon>
        <taxon>Ecdysozoa</taxon>
        <taxon>Nematoda</taxon>
        <taxon>Chromadorea</taxon>
        <taxon>Rhabditida</taxon>
        <taxon>Rhabditina</taxon>
        <taxon>Rhabditomorpha</taxon>
        <taxon>Strongyloidea</taxon>
        <taxon>Strongylidae</taxon>
        <taxon>Oesophagostomum</taxon>
    </lineage>
</organism>
<proteinExistence type="predicted"/>
<evidence type="ECO:0000256" key="1">
    <source>
        <dbReference type="SAM" id="MobiDB-lite"/>
    </source>
</evidence>
<feature type="region of interest" description="Disordered" evidence="1">
    <location>
        <begin position="34"/>
        <end position="67"/>
    </location>
</feature>